<feature type="compositionally biased region" description="Basic and acidic residues" evidence="1">
    <location>
        <begin position="922"/>
        <end position="939"/>
    </location>
</feature>
<evidence type="ECO:0000256" key="1">
    <source>
        <dbReference type="SAM" id="MobiDB-lite"/>
    </source>
</evidence>
<dbReference type="InterPro" id="IPR046341">
    <property type="entry name" value="SET_dom_sf"/>
</dbReference>
<dbReference type="CDD" id="cd01040">
    <property type="entry name" value="Mb-like"/>
    <property type="match status" value="1"/>
</dbReference>
<dbReference type="Pfam" id="PF09273">
    <property type="entry name" value="Rubis-subs-bind"/>
    <property type="match status" value="1"/>
</dbReference>
<dbReference type="InterPro" id="IPR044399">
    <property type="entry name" value="Mb-like_M"/>
</dbReference>
<dbReference type="InterPro" id="IPR012292">
    <property type="entry name" value="Globin/Proto"/>
</dbReference>
<dbReference type="AlphaFoldDB" id="A0AA36J5U7"/>
<feature type="compositionally biased region" description="Basic and acidic residues" evidence="1">
    <location>
        <begin position="693"/>
        <end position="711"/>
    </location>
</feature>
<protein>
    <recommendedName>
        <fullName evidence="2">SET domain-containing protein</fullName>
    </recommendedName>
</protein>
<comment type="caution">
    <text evidence="3">The sequence shown here is derived from an EMBL/GenBank/DDBJ whole genome shotgun (WGS) entry which is preliminary data.</text>
</comment>
<dbReference type="CDD" id="cd10527">
    <property type="entry name" value="SET_LSMT"/>
    <property type="match status" value="1"/>
</dbReference>
<dbReference type="Gene3D" id="1.10.490.10">
    <property type="entry name" value="Globins"/>
    <property type="match status" value="1"/>
</dbReference>
<feature type="region of interest" description="Disordered" evidence="1">
    <location>
        <begin position="1"/>
        <end position="29"/>
    </location>
</feature>
<dbReference type="GO" id="GO:0020037">
    <property type="term" value="F:heme binding"/>
    <property type="evidence" value="ECO:0007669"/>
    <property type="project" value="InterPro"/>
</dbReference>
<dbReference type="Gene3D" id="3.90.1410.10">
    <property type="entry name" value="set domain protein methyltransferase, domain 1"/>
    <property type="match status" value="1"/>
</dbReference>
<gene>
    <name evidence="3" type="ORF">EVOR1521_LOCUS22676</name>
</gene>
<feature type="compositionally biased region" description="Basic and acidic residues" evidence="1">
    <location>
        <begin position="727"/>
        <end position="762"/>
    </location>
</feature>
<dbReference type="SUPFAM" id="SSF82199">
    <property type="entry name" value="SET domain"/>
    <property type="match status" value="1"/>
</dbReference>
<dbReference type="PROSITE" id="PS50280">
    <property type="entry name" value="SET"/>
    <property type="match status" value="1"/>
</dbReference>
<evidence type="ECO:0000313" key="3">
    <source>
        <dbReference type="EMBL" id="CAJ1399069.1"/>
    </source>
</evidence>
<dbReference type="GO" id="GO:0019825">
    <property type="term" value="F:oxygen binding"/>
    <property type="evidence" value="ECO:0007669"/>
    <property type="project" value="InterPro"/>
</dbReference>
<dbReference type="InterPro" id="IPR009050">
    <property type="entry name" value="Globin-like_sf"/>
</dbReference>
<keyword evidence="4" id="KW-1185">Reference proteome</keyword>
<sequence length="1218" mass="133660">MGSFRGAEMNPGHVVPERSFRAPAKPAPPRKPAAVAVAGAAWGGACRCHGEALLLALALPRGARAARAARGTRSSRRRGAPPKGEDRGMPVPPSANGGLAMSLDGDRARAGAVALSLLEPSGGRKREEQQMKKFREWLKEGGVDLQGVRFRQSAGGWGLFAGRAFREGEVVFEVPRDLCIEVPAANFELGEDDLVFARAAREEDADARLSPEQKEAVLSLSRQLLERRKNNEPYMAVLPDPPALHPLQLRWAPKLAAGSRLLQRMHATIQERDEACMEELLPVERVWKSRAWALGAVWTRAVRLPSRLALVPLMDFVNHWTPSDRTTETWSCSYDVAKDSVVVLAERRISKGEELTFLYGHFSDAQLLCNYGIPVGSPGRNAFDEAAVSIGPYVLMSSPDSTESNPAVPALVSARAACLARHGWALEIQRPLLFPVPRELRPSGGLLALARLLSLESAEEVEEWEHRIFWMDTPGAAAPTLPPLTEERAWRRVAAWLEEAFASTTHSASDFTDEMRSWPEEVERQLAESVTAVLVGEAAVLARAKEAAEARVMRASRQQGKVPSASAWQRRQARRGRAWQADWTAGLGPRVRRVEPWEADEAREKRGERGDSVQAEVGGVRMACWCCAPEQAQAEKLPAAPKPGRSKEPVTPAGGLARAKRREKPRGMVVLALGEEAAPKAPRKARPSSRGSRTSEARRQSGTRKAGEETRPGTPKRTPRHSTAGTPRKEKENKENKENKEDKEKERREKKDAEKSEKERKDRSKSRKKKEEDKDATRGPLLLRGDGSDSAQDVRGALFELSAAFQRGDKAAAAQAISQLLANPKGLQSLTSLPGFDEASAKYLQTALSAMVPGGDAEMDLEMSEGFAERIAFPEESVRQKVAKDWRQIKERSANLQRSASSSETDPQKKQNGFWKNPKGKKPSEEKDTPKSGTAETKETGKDFNQLVLMNAGIIGANMSFVGPLLRSFDRLLAAAVNQNRGDLELACDLCALRIFREAQGERALKEFKTSMLASARALLPDCWGPSHENAWIAVWDCVCEQLEKALPLPAKYALPAQRFLAGLSKEQRQAVGIRSFDRLFKDHPQVSQHFKQSNMRLAFIVGKALDFAVQLFDAPAKVEDEMTALGLKHIMFQANAQHCGPWVSSVAAEIQRISSQEEAEACNYALCVIGGVLGYALETGTTPVLQAVVKDDAKALRKALQATPRAQRFEAVLGQAA</sequence>
<dbReference type="InterPro" id="IPR001214">
    <property type="entry name" value="SET_dom"/>
</dbReference>
<feature type="region of interest" description="Disordered" evidence="1">
    <location>
        <begin position="65"/>
        <end position="102"/>
    </location>
</feature>
<dbReference type="Pfam" id="PF00856">
    <property type="entry name" value="SET"/>
    <property type="match status" value="1"/>
</dbReference>
<name>A0AA36J5U7_9DINO</name>
<feature type="region of interest" description="Disordered" evidence="1">
    <location>
        <begin position="637"/>
        <end position="791"/>
    </location>
</feature>
<dbReference type="InterPro" id="IPR015353">
    <property type="entry name" value="Rubisco_LSMT_subst-bd"/>
</dbReference>
<dbReference type="Proteomes" id="UP001178507">
    <property type="component" value="Unassembled WGS sequence"/>
</dbReference>
<dbReference type="PANTHER" id="PTHR13271">
    <property type="entry name" value="UNCHARACTERIZED PUTATIVE METHYLTRANSFERASE"/>
    <property type="match status" value="1"/>
</dbReference>
<dbReference type="GO" id="GO:0016279">
    <property type="term" value="F:protein-lysine N-methyltransferase activity"/>
    <property type="evidence" value="ECO:0007669"/>
    <property type="project" value="TreeGrafter"/>
</dbReference>
<evidence type="ECO:0000259" key="2">
    <source>
        <dbReference type="PROSITE" id="PS50280"/>
    </source>
</evidence>
<feature type="compositionally biased region" description="Polar residues" evidence="1">
    <location>
        <begin position="894"/>
        <end position="905"/>
    </location>
</feature>
<feature type="region of interest" description="Disordered" evidence="1">
    <location>
        <begin position="892"/>
        <end position="939"/>
    </location>
</feature>
<dbReference type="EMBL" id="CAUJNA010003323">
    <property type="protein sequence ID" value="CAJ1399069.1"/>
    <property type="molecule type" value="Genomic_DNA"/>
</dbReference>
<proteinExistence type="predicted"/>
<evidence type="ECO:0000313" key="4">
    <source>
        <dbReference type="Proteomes" id="UP001178507"/>
    </source>
</evidence>
<accession>A0AA36J5U7</accession>
<reference evidence="3" key="1">
    <citation type="submission" date="2023-08" db="EMBL/GenBank/DDBJ databases">
        <authorList>
            <person name="Chen Y."/>
            <person name="Shah S."/>
            <person name="Dougan E. K."/>
            <person name="Thang M."/>
            <person name="Chan C."/>
        </authorList>
    </citation>
    <scope>NUCLEOTIDE SEQUENCE</scope>
</reference>
<dbReference type="SUPFAM" id="SSF46458">
    <property type="entry name" value="Globin-like"/>
    <property type="match status" value="1"/>
</dbReference>
<feature type="domain" description="SET" evidence="2">
    <location>
        <begin position="146"/>
        <end position="360"/>
    </location>
</feature>
<organism evidence="3 4">
    <name type="scientific">Effrenium voratum</name>
    <dbReference type="NCBI Taxonomy" id="2562239"/>
    <lineage>
        <taxon>Eukaryota</taxon>
        <taxon>Sar</taxon>
        <taxon>Alveolata</taxon>
        <taxon>Dinophyceae</taxon>
        <taxon>Suessiales</taxon>
        <taxon>Symbiodiniaceae</taxon>
        <taxon>Effrenium</taxon>
    </lineage>
</organism>
<dbReference type="InterPro" id="IPR050600">
    <property type="entry name" value="SETD3_SETD6_MTase"/>
</dbReference>